<keyword evidence="1" id="KW-1133">Transmembrane helix</keyword>
<sequence length="232" mass="25696">MWLGVGLIGLFLVLALVFFMGHGGCLIAGYNTASPEEKARYDFRKLSRHMGIFSLGMACALGICFLTEATWTIGVPLILALVGFVLLGNYWCLAKRTKPGAGLVVGMVMYLVFVGVLSVFLYSGEVTFYMDEDGIILDASFTKQAAFYMEDIESVALTDDFHVGFKKAGVNNAKVEAGRYHNQTLGDYWLYARTQAKHYLIFETTRGTYVYGDNDVVSMQKYVTEIQEAIAS</sequence>
<evidence type="ECO:0000256" key="1">
    <source>
        <dbReference type="SAM" id="Phobius"/>
    </source>
</evidence>
<feature type="transmembrane region" description="Helical" evidence="1">
    <location>
        <begin position="101"/>
        <end position="122"/>
    </location>
</feature>
<accession>A0A9D1HNM5</accession>
<feature type="transmembrane region" description="Helical" evidence="1">
    <location>
        <begin position="77"/>
        <end position="94"/>
    </location>
</feature>
<reference evidence="2" key="1">
    <citation type="submission" date="2020-10" db="EMBL/GenBank/DDBJ databases">
        <authorList>
            <person name="Gilroy R."/>
        </authorList>
    </citation>
    <scope>NUCLEOTIDE SEQUENCE</scope>
    <source>
        <strain evidence="2">CHK195-11698</strain>
    </source>
</reference>
<dbReference type="Pfam" id="PF12650">
    <property type="entry name" value="DUF3784"/>
    <property type="match status" value="1"/>
</dbReference>
<gene>
    <name evidence="2" type="ORF">IAD15_06715</name>
</gene>
<keyword evidence="1" id="KW-0472">Membrane</keyword>
<evidence type="ECO:0000313" key="3">
    <source>
        <dbReference type="Proteomes" id="UP000824175"/>
    </source>
</evidence>
<dbReference type="Proteomes" id="UP000824175">
    <property type="component" value="Unassembled WGS sequence"/>
</dbReference>
<evidence type="ECO:0000313" key="2">
    <source>
        <dbReference type="EMBL" id="HIU13746.1"/>
    </source>
</evidence>
<dbReference type="InterPro" id="IPR017259">
    <property type="entry name" value="UCP037672"/>
</dbReference>
<comment type="caution">
    <text evidence="2">The sequence shown here is derived from an EMBL/GenBank/DDBJ whole genome shotgun (WGS) entry which is preliminary data.</text>
</comment>
<feature type="transmembrane region" description="Helical" evidence="1">
    <location>
        <begin position="6"/>
        <end position="30"/>
    </location>
</feature>
<protein>
    <submittedName>
        <fullName evidence="2">DUF3784 domain-containing protein</fullName>
    </submittedName>
</protein>
<keyword evidence="1" id="KW-0812">Transmembrane</keyword>
<feature type="transmembrane region" description="Helical" evidence="1">
    <location>
        <begin position="51"/>
        <end position="71"/>
    </location>
</feature>
<reference evidence="2" key="2">
    <citation type="journal article" date="2021" name="PeerJ">
        <title>Extensive microbial diversity within the chicken gut microbiome revealed by metagenomics and culture.</title>
        <authorList>
            <person name="Gilroy R."/>
            <person name="Ravi A."/>
            <person name="Getino M."/>
            <person name="Pursley I."/>
            <person name="Horton D.L."/>
            <person name="Alikhan N.F."/>
            <person name="Baker D."/>
            <person name="Gharbi K."/>
            <person name="Hall N."/>
            <person name="Watson M."/>
            <person name="Adriaenssens E.M."/>
            <person name="Foster-Nyarko E."/>
            <person name="Jarju S."/>
            <person name="Secka A."/>
            <person name="Antonio M."/>
            <person name="Oren A."/>
            <person name="Chaudhuri R.R."/>
            <person name="La Ragione R."/>
            <person name="Hildebrand F."/>
            <person name="Pallen M.J."/>
        </authorList>
    </citation>
    <scope>NUCLEOTIDE SEQUENCE</scope>
    <source>
        <strain evidence="2">CHK195-11698</strain>
    </source>
</reference>
<name>A0A9D1HNM5_9FIRM</name>
<dbReference type="AlphaFoldDB" id="A0A9D1HNM5"/>
<dbReference type="EMBL" id="DVMJ01000055">
    <property type="protein sequence ID" value="HIU13746.1"/>
    <property type="molecule type" value="Genomic_DNA"/>
</dbReference>
<proteinExistence type="predicted"/>
<organism evidence="2 3">
    <name type="scientific">Candidatus Fimiplasma intestinipullorum</name>
    <dbReference type="NCBI Taxonomy" id="2840825"/>
    <lineage>
        <taxon>Bacteria</taxon>
        <taxon>Bacillati</taxon>
        <taxon>Bacillota</taxon>
        <taxon>Clostridia</taxon>
        <taxon>Eubacteriales</taxon>
        <taxon>Candidatus Fimiplasma</taxon>
    </lineage>
</organism>